<comment type="caution">
    <text evidence="1">The sequence shown here is derived from an EMBL/GenBank/DDBJ whole genome shotgun (WGS) entry which is preliminary data.</text>
</comment>
<evidence type="ECO:0000313" key="1">
    <source>
        <dbReference type="EMBL" id="KAH9312036.1"/>
    </source>
</evidence>
<protein>
    <submittedName>
        <fullName evidence="1">Uncharacterized protein</fullName>
    </submittedName>
</protein>
<dbReference type="Proteomes" id="UP000824469">
    <property type="component" value="Unassembled WGS sequence"/>
</dbReference>
<reference evidence="1 2" key="1">
    <citation type="journal article" date="2021" name="Nat. Plants">
        <title>The Taxus genome provides insights into paclitaxel biosynthesis.</title>
        <authorList>
            <person name="Xiong X."/>
            <person name="Gou J."/>
            <person name="Liao Q."/>
            <person name="Li Y."/>
            <person name="Zhou Q."/>
            <person name="Bi G."/>
            <person name="Li C."/>
            <person name="Du R."/>
            <person name="Wang X."/>
            <person name="Sun T."/>
            <person name="Guo L."/>
            <person name="Liang H."/>
            <person name="Lu P."/>
            <person name="Wu Y."/>
            <person name="Zhang Z."/>
            <person name="Ro D.K."/>
            <person name="Shang Y."/>
            <person name="Huang S."/>
            <person name="Yan J."/>
        </authorList>
    </citation>
    <scope>NUCLEOTIDE SEQUENCE [LARGE SCALE GENOMIC DNA]</scope>
    <source>
        <strain evidence="1">Ta-2019</strain>
    </source>
</reference>
<proteinExistence type="predicted"/>
<feature type="non-terminal residue" evidence="1">
    <location>
        <position position="83"/>
    </location>
</feature>
<gene>
    <name evidence="1" type="ORF">KI387_027071</name>
</gene>
<dbReference type="AlphaFoldDB" id="A0AA38L2G9"/>
<name>A0AA38L2G9_TAXCH</name>
<keyword evidence="2" id="KW-1185">Reference proteome</keyword>
<organism evidence="1 2">
    <name type="scientific">Taxus chinensis</name>
    <name type="common">Chinese yew</name>
    <name type="synonym">Taxus wallichiana var. chinensis</name>
    <dbReference type="NCBI Taxonomy" id="29808"/>
    <lineage>
        <taxon>Eukaryota</taxon>
        <taxon>Viridiplantae</taxon>
        <taxon>Streptophyta</taxon>
        <taxon>Embryophyta</taxon>
        <taxon>Tracheophyta</taxon>
        <taxon>Spermatophyta</taxon>
        <taxon>Pinopsida</taxon>
        <taxon>Pinidae</taxon>
        <taxon>Conifers II</taxon>
        <taxon>Cupressales</taxon>
        <taxon>Taxaceae</taxon>
        <taxon>Taxus</taxon>
    </lineage>
</organism>
<feature type="non-terminal residue" evidence="1">
    <location>
        <position position="1"/>
    </location>
</feature>
<dbReference type="EMBL" id="JAHRHJ020000006">
    <property type="protein sequence ID" value="KAH9312036.1"/>
    <property type="molecule type" value="Genomic_DNA"/>
</dbReference>
<evidence type="ECO:0000313" key="2">
    <source>
        <dbReference type="Proteomes" id="UP000824469"/>
    </source>
</evidence>
<sequence length="83" mass="9301">VKGQHAAKNDLLGCYKNRVWDLMEDFEGFGIKAIPRKENQAADMLAAVGAAFDIVENIQQNKVQPNIHVIVRPSVPDNDVNWQ</sequence>
<accession>A0AA38L2G9</accession>